<feature type="compositionally biased region" description="Low complexity" evidence="15">
    <location>
        <begin position="429"/>
        <end position="438"/>
    </location>
</feature>
<dbReference type="InterPro" id="IPR011993">
    <property type="entry name" value="PH-like_dom_sf"/>
</dbReference>
<keyword evidence="6" id="KW-1003">Cell membrane</keyword>
<protein>
    <recommendedName>
        <fullName evidence="14">Oxysterol-binding protein</fullName>
    </recommendedName>
</protein>
<dbReference type="Gene3D" id="2.40.160.120">
    <property type="match status" value="1"/>
</dbReference>
<evidence type="ECO:0000256" key="6">
    <source>
        <dbReference type="ARBA" id="ARBA00022475"/>
    </source>
</evidence>
<dbReference type="GO" id="GO:0005829">
    <property type="term" value="C:cytosol"/>
    <property type="evidence" value="ECO:0007669"/>
    <property type="project" value="UniProtKB-SubCell"/>
</dbReference>
<evidence type="ECO:0000256" key="15">
    <source>
        <dbReference type="SAM" id="MobiDB-lite"/>
    </source>
</evidence>
<dbReference type="Pfam" id="PF01237">
    <property type="entry name" value="Oxysterol_BP"/>
    <property type="match status" value="1"/>
</dbReference>
<evidence type="ECO:0000259" key="16">
    <source>
        <dbReference type="PROSITE" id="PS50003"/>
    </source>
</evidence>
<dbReference type="Gene3D" id="3.30.70.3490">
    <property type="match status" value="1"/>
</dbReference>
<feature type="domain" description="PH" evidence="16">
    <location>
        <begin position="72"/>
        <end position="167"/>
    </location>
</feature>
<keyword evidence="5 14" id="KW-0813">Transport</keyword>
<dbReference type="CDD" id="cd13287">
    <property type="entry name" value="PH_ORP3_ORP6_ORP7"/>
    <property type="match status" value="1"/>
</dbReference>
<dbReference type="Pfam" id="PF15409">
    <property type="entry name" value="PH_8"/>
    <property type="match status" value="1"/>
</dbReference>
<dbReference type="EMBL" id="JAYKXH010000019">
    <property type="protein sequence ID" value="KAK7134814.1"/>
    <property type="molecule type" value="Genomic_DNA"/>
</dbReference>
<comment type="caution">
    <text evidence="17">The sequence shown here is derived from an EMBL/GenBank/DDBJ whole genome shotgun (WGS) entry which is preliminary data.</text>
</comment>
<dbReference type="GO" id="GO:0005886">
    <property type="term" value="C:plasma membrane"/>
    <property type="evidence" value="ECO:0007669"/>
    <property type="project" value="UniProtKB-SubCell"/>
</dbReference>
<keyword evidence="9" id="KW-0256">Endoplasmic reticulum</keyword>
<dbReference type="GO" id="GO:0120015">
    <property type="term" value="F:sterol transfer activity"/>
    <property type="evidence" value="ECO:0007669"/>
    <property type="project" value="UniProtKB-ARBA"/>
</dbReference>
<dbReference type="SUPFAM" id="SSF50729">
    <property type="entry name" value="PH domain-like"/>
    <property type="match status" value="1"/>
</dbReference>
<reference evidence="17 18" key="1">
    <citation type="submission" date="2024-02" db="EMBL/GenBank/DDBJ databases">
        <title>Chromosome-level genome assembly of the Eurasian Minnow (Phoxinus phoxinus).</title>
        <authorList>
            <person name="Oriowo T.O."/>
            <person name="Martin S."/>
            <person name="Stange M."/>
            <person name="Chrysostomakis Y."/>
            <person name="Brown T."/>
            <person name="Winkler S."/>
            <person name="Kukowka S."/>
            <person name="Myers E.W."/>
            <person name="Bohne A."/>
        </authorList>
    </citation>
    <scope>NUCLEOTIDE SEQUENCE [LARGE SCALE GENOMIC DNA]</scope>
    <source>
        <strain evidence="17">ZFMK-TIS-60720</strain>
        <tissue evidence="17">Whole Organism</tissue>
    </source>
</reference>
<keyword evidence="12" id="KW-0472">Membrane</keyword>
<dbReference type="FunFam" id="3.30.70.3490:FF:000002">
    <property type="entry name" value="Oxysterol-binding protein"/>
    <property type="match status" value="1"/>
</dbReference>
<organism evidence="17 18">
    <name type="scientific">Phoxinus phoxinus</name>
    <name type="common">Eurasian minnow</name>
    <dbReference type="NCBI Taxonomy" id="58324"/>
    <lineage>
        <taxon>Eukaryota</taxon>
        <taxon>Metazoa</taxon>
        <taxon>Chordata</taxon>
        <taxon>Craniata</taxon>
        <taxon>Vertebrata</taxon>
        <taxon>Euteleostomi</taxon>
        <taxon>Actinopterygii</taxon>
        <taxon>Neopterygii</taxon>
        <taxon>Teleostei</taxon>
        <taxon>Ostariophysi</taxon>
        <taxon>Cypriniformes</taxon>
        <taxon>Leuciscidae</taxon>
        <taxon>Phoxininae</taxon>
        <taxon>Phoxinus</taxon>
    </lineage>
</organism>
<keyword evidence="7" id="KW-0963">Cytoplasm</keyword>
<dbReference type="Gene3D" id="2.30.29.30">
    <property type="entry name" value="Pleckstrin-homology domain (PH domain)/Phosphotyrosine-binding domain (PTB)"/>
    <property type="match status" value="1"/>
</dbReference>
<dbReference type="InterPro" id="IPR041680">
    <property type="entry name" value="PH_8"/>
</dbReference>
<evidence type="ECO:0000256" key="2">
    <source>
        <dbReference type="ARBA" id="ARBA00004514"/>
    </source>
</evidence>
<dbReference type="Proteomes" id="UP001364617">
    <property type="component" value="Unassembled WGS sequence"/>
</dbReference>
<proteinExistence type="inferred from homology"/>
<evidence type="ECO:0000256" key="10">
    <source>
        <dbReference type="ARBA" id="ARBA00023055"/>
    </source>
</evidence>
<dbReference type="PANTHER" id="PTHR10972:SF146">
    <property type="entry name" value="OXYSTEROL-BINDING PROTEIN"/>
    <property type="match status" value="1"/>
</dbReference>
<sequence length="892" mass="101134">MDSHVSSVDHGHSQASGVEKLSSVRHKPTHSRSSSTASSRHSRLNIKDWEVMDDFPVDVNFTGENMQDANTPGICEDYLMKRRKWPLKGWHKRYFVLDKGILRYTKTPHDFSKGKMHGSLDVSLAVMSVNKKARRIDLDAGDNLYHMKAKTQDSYHLWVTKLSAHRMYKKNEAAHIHNGFLQALSHGSHLSHKNSPMQDMGTSVSNVGENLPYVNPAINGKVSAWLQSQEPDLCAQEFTRCQIELNELQRLVQKLQSLESGQVVNNGDLQKIISMQNHLLDKPKKKSGKIWGHSRTLSRVEALGMLSSSHLTSSSQLGTSVPSIPDYVSTQATPPAPNSSEGKKLHQDICSMSQKVHASLRTAHDALSQERQRLQDAWSSRELHQTTSAQINNLCSLAELDVNSRHTKIHKLSVSSNSSDESFRTVLQRKSGSGRSSSNRAPSVTDSVAEYFDACDELMCASSSEISDESGLSDGSINSEPDEAHAMATRKYRASLSKAPPKSNIIENTGRRTSLPAVCPDNSHVGLMTILYNNIGKDLSRVSMPAALNEPVCLLQRLCEELEYSDLLDFANHTDDPYQRMVYVAAFAISGYATAQFRNRYKPFNPVLGETFECIREDRGFRYISEQVSHHPPISACHAESENFNFWQDQRWKNKFWGKSLEIMPTGIVNVTLKKYGDHYEWNKVVTCIHNVLSQQRYLEHYGEVVIRNLNSSVCTCKITFVKSRYWGSDGSKNEVQGQVLDEAGNVVHRFGGFWHEGIFCDTLPNPQCIWKPNPQPKNYLVYYGFSSFAMEMNELTTDLKSLLPPTDTRLRPDQRLLEEGKIQETDKKKDEVEEKQRERRKILAKRGEEHIPRFFRKSLDAAGREVWLYNGTYWKIRENPGFPNVKNLDLW</sequence>
<dbReference type="GO" id="GO:0006699">
    <property type="term" value="P:bile acid biosynthetic process"/>
    <property type="evidence" value="ECO:0007669"/>
    <property type="project" value="UniProtKB-ARBA"/>
</dbReference>
<feature type="region of interest" description="Disordered" evidence="15">
    <location>
        <begin position="412"/>
        <end position="443"/>
    </location>
</feature>
<evidence type="ECO:0000256" key="14">
    <source>
        <dbReference type="RuleBase" id="RU003845"/>
    </source>
</evidence>
<name>A0AAN9GWG7_9TELE</name>
<evidence type="ECO:0000256" key="9">
    <source>
        <dbReference type="ARBA" id="ARBA00022824"/>
    </source>
</evidence>
<evidence type="ECO:0000256" key="13">
    <source>
        <dbReference type="RuleBase" id="RU003844"/>
    </source>
</evidence>
<dbReference type="AlphaFoldDB" id="A0AAN9GWG7"/>
<keyword evidence="18" id="KW-1185">Reference proteome</keyword>
<comment type="subcellular location">
    <subcellularLocation>
        <location evidence="1">Cell membrane</location>
    </subcellularLocation>
    <subcellularLocation>
        <location evidence="2">Cytoplasm</location>
        <location evidence="2">Cytosol</location>
    </subcellularLocation>
    <subcellularLocation>
        <location evidence="3">Endoplasmic reticulum membrane</location>
    </subcellularLocation>
</comment>
<keyword evidence="11" id="KW-0446">Lipid-binding</keyword>
<feature type="region of interest" description="Disordered" evidence="15">
    <location>
        <begin position="1"/>
        <end position="41"/>
    </location>
</feature>
<dbReference type="SUPFAM" id="SSF144000">
    <property type="entry name" value="Oxysterol-binding protein-like"/>
    <property type="match status" value="1"/>
</dbReference>
<dbReference type="GO" id="GO:0005789">
    <property type="term" value="C:endoplasmic reticulum membrane"/>
    <property type="evidence" value="ECO:0007669"/>
    <property type="project" value="UniProtKB-SubCell"/>
</dbReference>
<evidence type="ECO:0000256" key="11">
    <source>
        <dbReference type="ARBA" id="ARBA00023121"/>
    </source>
</evidence>
<dbReference type="PROSITE" id="PS01013">
    <property type="entry name" value="OSBP"/>
    <property type="match status" value="1"/>
</dbReference>
<evidence type="ECO:0000256" key="4">
    <source>
        <dbReference type="ARBA" id="ARBA00008842"/>
    </source>
</evidence>
<keyword evidence="8" id="KW-0597">Phosphoprotein</keyword>
<dbReference type="GO" id="GO:0015485">
    <property type="term" value="F:cholesterol binding"/>
    <property type="evidence" value="ECO:0007669"/>
    <property type="project" value="TreeGrafter"/>
</dbReference>
<gene>
    <name evidence="17" type="ORF">R3I93_018051</name>
</gene>
<feature type="region of interest" description="Disordered" evidence="15">
    <location>
        <begin position="312"/>
        <end position="344"/>
    </location>
</feature>
<dbReference type="SMART" id="SM00233">
    <property type="entry name" value="PH"/>
    <property type="match status" value="1"/>
</dbReference>
<dbReference type="InterPro" id="IPR000648">
    <property type="entry name" value="Oxysterol-bd"/>
</dbReference>
<dbReference type="PANTHER" id="PTHR10972">
    <property type="entry name" value="OXYSTEROL-BINDING PROTEIN-RELATED"/>
    <property type="match status" value="1"/>
</dbReference>
<evidence type="ECO:0000256" key="3">
    <source>
        <dbReference type="ARBA" id="ARBA00004586"/>
    </source>
</evidence>
<dbReference type="InterPro" id="IPR037239">
    <property type="entry name" value="OSBP_sf"/>
</dbReference>
<dbReference type="FunFam" id="2.30.29.30:FF:000011">
    <property type="entry name" value="Oxysterol-binding protein"/>
    <property type="match status" value="1"/>
</dbReference>
<dbReference type="GO" id="GO:0031965">
    <property type="term" value="C:nuclear membrane"/>
    <property type="evidence" value="ECO:0007669"/>
    <property type="project" value="TreeGrafter"/>
</dbReference>
<evidence type="ECO:0000256" key="5">
    <source>
        <dbReference type="ARBA" id="ARBA00022448"/>
    </source>
</evidence>
<evidence type="ECO:0000313" key="18">
    <source>
        <dbReference type="Proteomes" id="UP001364617"/>
    </source>
</evidence>
<dbReference type="InterPro" id="IPR018494">
    <property type="entry name" value="Oxysterol-bd_CS"/>
</dbReference>
<accession>A0AAN9GWG7</accession>
<evidence type="ECO:0000256" key="8">
    <source>
        <dbReference type="ARBA" id="ARBA00022553"/>
    </source>
</evidence>
<evidence type="ECO:0000256" key="12">
    <source>
        <dbReference type="ARBA" id="ARBA00023136"/>
    </source>
</evidence>
<dbReference type="FunFam" id="2.40.160.120:FF:000001">
    <property type="entry name" value="Oxysterol-binding protein"/>
    <property type="match status" value="1"/>
</dbReference>
<evidence type="ECO:0000256" key="1">
    <source>
        <dbReference type="ARBA" id="ARBA00004236"/>
    </source>
</evidence>
<dbReference type="PROSITE" id="PS50003">
    <property type="entry name" value="PH_DOMAIN"/>
    <property type="match status" value="1"/>
</dbReference>
<evidence type="ECO:0000256" key="7">
    <source>
        <dbReference type="ARBA" id="ARBA00022490"/>
    </source>
</evidence>
<dbReference type="GO" id="GO:0097038">
    <property type="term" value="C:perinuclear endoplasmic reticulum"/>
    <property type="evidence" value="ECO:0007669"/>
    <property type="project" value="TreeGrafter"/>
</dbReference>
<evidence type="ECO:0000313" key="17">
    <source>
        <dbReference type="EMBL" id="KAK7134814.1"/>
    </source>
</evidence>
<keyword evidence="10 14" id="KW-0445">Lipid transport</keyword>
<comment type="similarity">
    <text evidence="4 13">Belongs to the OSBP family.</text>
</comment>
<dbReference type="InterPro" id="IPR001849">
    <property type="entry name" value="PH_domain"/>
</dbReference>
<feature type="compositionally biased region" description="Basic and acidic residues" evidence="15">
    <location>
        <begin position="1"/>
        <end position="12"/>
    </location>
</feature>